<comment type="caution">
    <text evidence="1">The sequence shown here is derived from an EMBL/GenBank/DDBJ whole genome shotgun (WGS) entry which is preliminary data.</text>
</comment>
<evidence type="ECO:0000313" key="2">
    <source>
        <dbReference type="Proteomes" id="UP000708208"/>
    </source>
</evidence>
<keyword evidence="2" id="KW-1185">Reference proteome</keyword>
<organism evidence="1 2">
    <name type="scientific">Allacma fusca</name>
    <dbReference type="NCBI Taxonomy" id="39272"/>
    <lineage>
        <taxon>Eukaryota</taxon>
        <taxon>Metazoa</taxon>
        <taxon>Ecdysozoa</taxon>
        <taxon>Arthropoda</taxon>
        <taxon>Hexapoda</taxon>
        <taxon>Collembola</taxon>
        <taxon>Symphypleona</taxon>
        <taxon>Sminthuridae</taxon>
        <taxon>Allacma</taxon>
    </lineage>
</organism>
<proteinExistence type="predicted"/>
<accession>A0A8J2NYM1</accession>
<name>A0A8J2NYM1_9HEXA</name>
<dbReference type="EMBL" id="CAJVCH010120885">
    <property type="protein sequence ID" value="CAG7725344.1"/>
    <property type="molecule type" value="Genomic_DNA"/>
</dbReference>
<feature type="non-terminal residue" evidence="1">
    <location>
        <position position="1"/>
    </location>
</feature>
<dbReference type="Proteomes" id="UP000708208">
    <property type="component" value="Unassembled WGS sequence"/>
</dbReference>
<evidence type="ECO:0000313" key="1">
    <source>
        <dbReference type="EMBL" id="CAG7725344.1"/>
    </source>
</evidence>
<protein>
    <submittedName>
        <fullName evidence="1">Uncharacterized protein</fullName>
    </submittedName>
</protein>
<reference evidence="1" key="1">
    <citation type="submission" date="2021-06" db="EMBL/GenBank/DDBJ databases">
        <authorList>
            <person name="Hodson N. C."/>
            <person name="Mongue J. A."/>
            <person name="Jaron S. K."/>
        </authorList>
    </citation>
    <scope>NUCLEOTIDE SEQUENCE</scope>
</reference>
<dbReference type="AlphaFoldDB" id="A0A8J2NYM1"/>
<gene>
    <name evidence="1" type="ORF">AFUS01_LOCUS14308</name>
</gene>
<sequence>IILESYGESNYDRITVNDIRRSILAISQEHSSKYWIIVLCAELFMKIPKHLQKTYYGTESLSDWLVKNYLCCRQNIRWYFGILRILFQYGDTRDTSLDQKCIRKVFACTAEQERGKLWEDVRRITDHIHDHQRMFFFQQFFSTTEMNLFTQSLQIGDELLLQDFLTHWCSYFCVQIPELGKLLSEDKNFIDTFVRIAQRSLEFLSAICNSKVILEMAQNDMESKGIFNIFELLCTLFLLDVNLYKSIGDALDSQVEDWLTKRGQIQRSQNRICILP</sequence>